<keyword evidence="2" id="KW-1185">Reference proteome</keyword>
<gene>
    <name evidence="1" type="ORF">KY290_011605</name>
</gene>
<name>A0ABQ7W168_SOLTU</name>
<proteinExistence type="predicted"/>
<evidence type="ECO:0000313" key="2">
    <source>
        <dbReference type="Proteomes" id="UP000826656"/>
    </source>
</evidence>
<comment type="caution">
    <text evidence="1">The sequence shown here is derived from an EMBL/GenBank/DDBJ whole genome shotgun (WGS) entry which is preliminary data.</text>
</comment>
<accession>A0ABQ7W168</accession>
<organism evidence="1 2">
    <name type="scientific">Solanum tuberosum</name>
    <name type="common">Potato</name>
    <dbReference type="NCBI Taxonomy" id="4113"/>
    <lineage>
        <taxon>Eukaryota</taxon>
        <taxon>Viridiplantae</taxon>
        <taxon>Streptophyta</taxon>
        <taxon>Embryophyta</taxon>
        <taxon>Tracheophyta</taxon>
        <taxon>Spermatophyta</taxon>
        <taxon>Magnoliopsida</taxon>
        <taxon>eudicotyledons</taxon>
        <taxon>Gunneridae</taxon>
        <taxon>Pentapetalae</taxon>
        <taxon>asterids</taxon>
        <taxon>lamiids</taxon>
        <taxon>Solanales</taxon>
        <taxon>Solanaceae</taxon>
        <taxon>Solanoideae</taxon>
        <taxon>Solaneae</taxon>
        <taxon>Solanum</taxon>
    </lineage>
</organism>
<dbReference type="Proteomes" id="UP000826656">
    <property type="component" value="Unassembled WGS sequence"/>
</dbReference>
<evidence type="ECO:0000313" key="1">
    <source>
        <dbReference type="EMBL" id="KAH0774468.1"/>
    </source>
</evidence>
<dbReference type="EMBL" id="JAIVGD010000005">
    <property type="protein sequence ID" value="KAH0774468.1"/>
    <property type="molecule type" value="Genomic_DNA"/>
</dbReference>
<sequence>MPRGHINLFIVMNLSNVPSAIKDVGSIDALRRNAEATMMHWPMLILSAQIFLLTNFHVMMLKSEQVEVRVRDVCVPQHVEVALLVCALDVNCVVSQTAIARLALTSGRIQKLKSPFCLSICVI</sequence>
<protein>
    <submittedName>
        <fullName evidence="1">Uncharacterized protein</fullName>
    </submittedName>
</protein>
<reference evidence="1 2" key="1">
    <citation type="journal article" date="2021" name="bioRxiv">
        <title>Chromosome-scale and haplotype-resolved genome assembly of a tetraploid potato cultivar.</title>
        <authorList>
            <person name="Sun H."/>
            <person name="Jiao W.-B."/>
            <person name="Krause K."/>
            <person name="Campoy J.A."/>
            <person name="Goel M."/>
            <person name="Folz-Donahue K."/>
            <person name="Kukat C."/>
            <person name="Huettel B."/>
            <person name="Schneeberger K."/>
        </authorList>
    </citation>
    <scope>NUCLEOTIDE SEQUENCE [LARGE SCALE GENOMIC DNA]</scope>
    <source>
        <strain evidence="1">SolTubOtavaFocal</strain>
        <tissue evidence="1">Leaves</tissue>
    </source>
</reference>